<sequence>MRAVRFLAVNAGLTQFLDCGLPGHCGEHAPDRAALPPRVHGGLRGWSRPTSSTPVACWGTAP</sequence>
<evidence type="ECO:0000313" key="3">
    <source>
        <dbReference type="Proteomes" id="UP000192591"/>
    </source>
</evidence>
<dbReference type="AlphaFoldDB" id="A0A1V9A093"/>
<organism evidence="2 3">
    <name type="scientific">Saccharomonospora piscinae</name>
    <dbReference type="NCBI Taxonomy" id="687388"/>
    <lineage>
        <taxon>Bacteria</taxon>
        <taxon>Bacillati</taxon>
        <taxon>Actinomycetota</taxon>
        <taxon>Actinomycetes</taxon>
        <taxon>Pseudonocardiales</taxon>
        <taxon>Pseudonocardiaceae</taxon>
        <taxon>Saccharomonospora</taxon>
    </lineage>
</organism>
<comment type="caution">
    <text evidence="2">The sequence shown here is derived from an EMBL/GenBank/DDBJ whole genome shotgun (WGS) entry which is preliminary data.</text>
</comment>
<feature type="region of interest" description="Disordered" evidence="1">
    <location>
        <begin position="40"/>
        <end position="62"/>
    </location>
</feature>
<gene>
    <name evidence="2" type="ORF">B1813_13550</name>
</gene>
<protein>
    <submittedName>
        <fullName evidence="2">Uncharacterized protein</fullName>
    </submittedName>
</protein>
<dbReference type="STRING" id="1962155.B1813_13550"/>
<dbReference type="EMBL" id="MWIH01000006">
    <property type="protein sequence ID" value="OQO90579.1"/>
    <property type="molecule type" value="Genomic_DNA"/>
</dbReference>
<evidence type="ECO:0000313" key="2">
    <source>
        <dbReference type="EMBL" id="OQO90579.1"/>
    </source>
</evidence>
<accession>A0A1V9A093</accession>
<reference evidence="2 3" key="1">
    <citation type="submission" date="2017-02" db="EMBL/GenBank/DDBJ databases">
        <title>Draft genome of Saccharomonospora sp. 154.</title>
        <authorList>
            <person name="Alonso-Carmona G.S."/>
            <person name="De La Haba R."/>
            <person name="Vera-Gargallo B."/>
            <person name="Sandoval-Trujillo A.H."/>
            <person name="Ramirez-Duran N."/>
            <person name="Ventosa A."/>
        </authorList>
    </citation>
    <scope>NUCLEOTIDE SEQUENCE [LARGE SCALE GENOMIC DNA]</scope>
    <source>
        <strain evidence="2 3">LRS4.154</strain>
    </source>
</reference>
<keyword evidence="3" id="KW-1185">Reference proteome</keyword>
<proteinExistence type="predicted"/>
<dbReference type="RefSeq" id="WP_420852693.1">
    <property type="nucleotide sequence ID" value="NZ_MWIH01000006.1"/>
</dbReference>
<dbReference type="Proteomes" id="UP000192591">
    <property type="component" value="Unassembled WGS sequence"/>
</dbReference>
<evidence type="ECO:0000256" key="1">
    <source>
        <dbReference type="SAM" id="MobiDB-lite"/>
    </source>
</evidence>
<name>A0A1V9A093_SACPI</name>